<comment type="caution">
    <text evidence="1">The sequence shown here is derived from an EMBL/GenBank/DDBJ whole genome shotgun (WGS) entry which is preliminary data.</text>
</comment>
<organism evidence="1 2">
    <name type="scientific">Protea cynaroides</name>
    <dbReference type="NCBI Taxonomy" id="273540"/>
    <lineage>
        <taxon>Eukaryota</taxon>
        <taxon>Viridiplantae</taxon>
        <taxon>Streptophyta</taxon>
        <taxon>Embryophyta</taxon>
        <taxon>Tracheophyta</taxon>
        <taxon>Spermatophyta</taxon>
        <taxon>Magnoliopsida</taxon>
        <taxon>Proteales</taxon>
        <taxon>Proteaceae</taxon>
        <taxon>Protea</taxon>
    </lineage>
</organism>
<dbReference type="EMBL" id="JAMYWD010000006">
    <property type="protein sequence ID" value="KAJ4968342.1"/>
    <property type="molecule type" value="Genomic_DNA"/>
</dbReference>
<protein>
    <submittedName>
        <fullName evidence="1">Uncharacterized protein</fullName>
    </submittedName>
</protein>
<gene>
    <name evidence="1" type="ORF">NE237_015043</name>
</gene>
<dbReference type="AlphaFoldDB" id="A0A9Q0KD93"/>
<dbReference type="Proteomes" id="UP001141806">
    <property type="component" value="Unassembled WGS sequence"/>
</dbReference>
<keyword evidence="2" id="KW-1185">Reference proteome</keyword>
<evidence type="ECO:0000313" key="1">
    <source>
        <dbReference type="EMBL" id="KAJ4968342.1"/>
    </source>
</evidence>
<proteinExistence type="predicted"/>
<name>A0A9Q0KD93_9MAGN</name>
<accession>A0A9Q0KD93</accession>
<sequence>MMPGGGGEGGDPKKGKSPALLIRSFVFYSLFSDRYCFAVSVHVRQRRCLAAQVSERWALPESKWIRFTSTFGTFCGSNSTHTVLEFFWLCCGYHWLLVDDISLLQHIEAAPKHVDHLLGDVYSLTP</sequence>
<reference evidence="1" key="1">
    <citation type="journal article" date="2023" name="Plant J.">
        <title>The genome of the king protea, Protea cynaroides.</title>
        <authorList>
            <person name="Chang J."/>
            <person name="Duong T.A."/>
            <person name="Schoeman C."/>
            <person name="Ma X."/>
            <person name="Roodt D."/>
            <person name="Barker N."/>
            <person name="Li Z."/>
            <person name="Van de Peer Y."/>
            <person name="Mizrachi E."/>
        </authorList>
    </citation>
    <scope>NUCLEOTIDE SEQUENCE</scope>
    <source>
        <tissue evidence="1">Young leaves</tissue>
    </source>
</reference>
<evidence type="ECO:0000313" key="2">
    <source>
        <dbReference type="Proteomes" id="UP001141806"/>
    </source>
</evidence>